<dbReference type="RefSeq" id="WP_111349842.1">
    <property type="nucleotide sequence ID" value="NZ_JAIWKD010000006.1"/>
</dbReference>
<proteinExistence type="inferred from homology"/>
<feature type="binding site" evidence="3">
    <location>
        <position position="84"/>
    </location>
    <ligand>
        <name>Cu cation</name>
        <dbReference type="ChEBI" id="CHEBI:23378"/>
    </ligand>
</feature>
<reference evidence="6 7" key="1">
    <citation type="submission" date="2018-05" db="EMBL/GenBank/DDBJ databases">
        <title>Acuticoccus sediminis sp. nov., isolated from deep-sea sediment of Indian Ocean.</title>
        <authorList>
            <person name="Liu X."/>
            <person name="Lai Q."/>
            <person name="Du Y."/>
            <person name="Sun F."/>
            <person name="Zhang X."/>
            <person name="Wang S."/>
            <person name="Shao Z."/>
        </authorList>
    </citation>
    <scope>NUCLEOTIDE SEQUENCE [LARGE SCALE GENOMIC DNA]</scope>
    <source>
        <strain evidence="6 7">PTG4-2</strain>
    </source>
</reference>
<dbReference type="InterPro" id="IPR013766">
    <property type="entry name" value="Thioredoxin_domain"/>
</dbReference>
<organism evidence="6 7">
    <name type="scientific">Acuticoccus sediminis</name>
    <dbReference type="NCBI Taxonomy" id="2184697"/>
    <lineage>
        <taxon>Bacteria</taxon>
        <taxon>Pseudomonadati</taxon>
        <taxon>Pseudomonadota</taxon>
        <taxon>Alphaproteobacteria</taxon>
        <taxon>Hyphomicrobiales</taxon>
        <taxon>Amorphaceae</taxon>
        <taxon>Acuticoccus</taxon>
    </lineage>
</organism>
<keyword evidence="2 3" id="KW-0186">Copper</keyword>
<evidence type="ECO:0000256" key="2">
    <source>
        <dbReference type="ARBA" id="ARBA00023008"/>
    </source>
</evidence>
<keyword evidence="4" id="KW-1015">Disulfide bond</keyword>
<feature type="binding site" evidence="3">
    <location>
        <position position="173"/>
    </location>
    <ligand>
        <name>Cu cation</name>
        <dbReference type="ChEBI" id="CHEBI:23378"/>
    </ligand>
</feature>
<dbReference type="OrthoDB" id="9790194at2"/>
<dbReference type="Pfam" id="PF02630">
    <property type="entry name" value="SCO1-SenC"/>
    <property type="match status" value="1"/>
</dbReference>
<dbReference type="PANTHER" id="PTHR12151:SF25">
    <property type="entry name" value="LINALOOL DEHYDRATASE_ISOMERASE DOMAIN-CONTAINING PROTEIN"/>
    <property type="match status" value="1"/>
</dbReference>
<keyword evidence="3" id="KW-0479">Metal-binding</keyword>
<dbReference type="EMBL" id="QHHQ01000005">
    <property type="protein sequence ID" value="RAH99540.1"/>
    <property type="molecule type" value="Genomic_DNA"/>
</dbReference>
<feature type="disulfide bond" description="Redox-active" evidence="4">
    <location>
        <begin position="84"/>
        <end position="88"/>
    </location>
</feature>
<comment type="caution">
    <text evidence="6">The sequence shown here is derived from an EMBL/GenBank/DDBJ whole genome shotgun (WGS) entry which is preliminary data.</text>
</comment>
<dbReference type="PANTHER" id="PTHR12151">
    <property type="entry name" value="ELECTRON TRANSPORT PROTIN SCO1/SENC FAMILY MEMBER"/>
    <property type="match status" value="1"/>
</dbReference>
<sequence length="221" mass="23742">MKAVRIVLWGLVLAVGAVVAGVTVGRLLTDTPMVSNTPLGAAQQRAKYEQAGGPFTAINTRGETVTEEDLEGKPRAMFFGFTHCPDVCPTAMLEAQQWLDALGDKADDLNVVFVTVDPERDTPEVLGQYIGAFDERIVGLVPPDLDALAKMAEEYGIVYNKVPLGEGDYTMSHTADTLLFDAEGKYAGFIPFTSFAVRQNEAQTAQATDKAVEQLRGLVGG</sequence>
<evidence type="ECO:0000256" key="3">
    <source>
        <dbReference type="PIRSR" id="PIRSR603782-1"/>
    </source>
</evidence>
<keyword evidence="7" id="KW-1185">Reference proteome</keyword>
<accession>A0A8B2NLX5</accession>
<dbReference type="InterPro" id="IPR003782">
    <property type="entry name" value="SCO1/SenC"/>
</dbReference>
<protein>
    <submittedName>
        <fullName evidence="6">SCO family protein</fullName>
    </submittedName>
</protein>
<evidence type="ECO:0000256" key="4">
    <source>
        <dbReference type="PIRSR" id="PIRSR603782-2"/>
    </source>
</evidence>
<evidence type="ECO:0000313" key="7">
    <source>
        <dbReference type="Proteomes" id="UP000249590"/>
    </source>
</evidence>
<evidence type="ECO:0000256" key="1">
    <source>
        <dbReference type="ARBA" id="ARBA00010996"/>
    </source>
</evidence>
<feature type="binding site" evidence="3">
    <location>
        <position position="88"/>
    </location>
    <ligand>
        <name>Cu cation</name>
        <dbReference type="ChEBI" id="CHEBI:23378"/>
    </ligand>
</feature>
<dbReference type="Gene3D" id="3.40.30.10">
    <property type="entry name" value="Glutaredoxin"/>
    <property type="match status" value="1"/>
</dbReference>
<evidence type="ECO:0000313" key="6">
    <source>
        <dbReference type="EMBL" id="RAH99540.1"/>
    </source>
</evidence>
<dbReference type="InterPro" id="IPR036249">
    <property type="entry name" value="Thioredoxin-like_sf"/>
</dbReference>
<feature type="domain" description="Thioredoxin" evidence="5">
    <location>
        <begin position="46"/>
        <end position="213"/>
    </location>
</feature>
<comment type="similarity">
    <text evidence="1">Belongs to the SCO1/2 family.</text>
</comment>
<evidence type="ECO:0000259" key="5">
    <source>
        <dbReference type="PROSITE" id="PS51352"/>
    </source>
</evidence>
<dbReference type="SUPFAM" id="SSF52833">
    <property type="entry name" value="Thioredoxin-like"/>
    <property type="match status" value="1"/>
</dbReference>
<gene>
    <name evidence="6" type="ORF">DLJ53_23820</name>
</gene>
<dbReference type="CDD" id="cd02968">
    <property type="entry name" value="SCO"/>
    <property type="match status" value="1"/>
</dbReference>
<name>A0A8B2NLX5_9HYPH</name>
<dbReference type="GO" id="GO:0046872">
    <property type="term" value="F:metal ion binding"/>
    <property type="evidence" value="ECO:0007669"/>
    <property type="project" value="UniProtKB-KW"/>
</dbReference>
<dbReference type="Proteomes" id="UP000249590">
    <property type="component" value="Unassembled WGS sequence"/>
</dbReference>
<dbReference type="AlphaFoldDB" id="A0A8B2NLX5"/>
<dbReference type="PROSITE" id="PS51352">
    <property type="entry name" value="THIOREDOXIN_2"/>
    <property type="match status" value="1"/>
</dbReference>